<comment type="similarity">
    <text evidence="1">Belongs to the UPF0337 (CsbD) family.</text>
</comment>
<evidence type="ECO:0000259" key="3">
    <source>
        <dbReference type="Pfam" id="PF05532"/>
    </source>
</evidence>
<evidence type="ECO:0000256" key="2">
    <source>
        <dbReference type="SAM" id="MobiDB-lite"/>
    </source>
</evidence>
<evidence type="ECO:0000313" key="4">
    <source>
        <dbReference type="EMBL" id="RBP43190.1"/>
    </source>
</evidence>
<gene>
    <name evidence="4" type="ORF">DFR37_101318</name>
</gene>
<dbReference type="InterPro" id="IPR008462">
    <property type="entry name" value="CsbD"/>
</dbReference>
<dbReference type="OrthoDB" id="9009977at2"/>
<sequence length="61" mass="6526">MNKDQVKGRAKEVTGTVKEAAGRATGRPSTELKGAAEKVIGKTQAEYGDAKERTTHKSKKP</sequence>
<keyword evidence="5" id="KW-1185">Reference proteome</keyword>
<feature type="region of interest" description="Disordered" evidence="2">
    <location>
        <begin position="1"/>
        <end position="61"/>
    </location>
</feature>
<dbReference type="Gene3D" id="1.10.1470.10">
    <property type="entry name" value="YjbJ"/>
    <property type="match status" value="1"/>
</dbReference>
<dbReference type="InterPro" id="IPR036629">
    <property type="entry name" value="YjbJ_sf"/>
</dbReference>
<proteinExistence type="inferred from homology"/>
<dbReference type="AlphaFoldDB" id="A0A366HJQ9"/>
<comment type="caution">
    <text evidence="4">The sequence shown here is derived from an EMBL/GenBank/DDBJ whole genome shotgun (WGS) entry which is preliminary data.</text>
</comment>
<evidence type="ECO:0000256" key="1">
    <source>
        <dbReference type="ARBA" id="ARBA00009129"/>
    </source>
</evidence>
<dbReference type="RefSeq" id="WP_113931491.1">
    <property type="nucleotide sequence ID" value="NZ_JACCEU010000001.1"/>
</dbReference>
<dbReference type="Proteomes" id="UP000253628">
    <property type="component" value="Unassembled WGS sequence"/>
</dbReference>
<feature type="compositionally biased region" description="Basic and acidic residues" evidence="2">
    <location>
        <begin position="1"/>
        <end position="12"/>
    </location>
</feature>
<dbReference type="Pfam" id="PF05532">
    <property type="entry name" value="CsbD"/>
    <property type="match status" value="1"/>
</dbReference>
<dbReference type="SUPFAM" id="SSF69047">
    <property type="entry name" value="Hypothetical protein YjbJ"/>
    <property type="match status" value="1"/>
</dbReference>
<accession>A0A366HJQ9</accession>
<evidence type="ECO:0000313" key="5">
    <source>
        <dbReference type="Proteomes" id="UP000253628"/>
    </source>
</evidence>
<protein>
    <submittedName>
        <fullName evidence="4">Uncharacterized protein YjbJ (UPF0337 family)</fullName>
    </submittedName>
</protein>
<name>A0A366HJQ9_9BURK</name>
<dbReference type="EMBL" id="QNRQ01000001">
    <property type="protein sequence ID" value="RBP43190.1"/>
    <property type="molecule type" value="Genomic_DNA"/>
</dbReference>
<organism evidence="4 5">
    <name type="scientific">Eoetvoesiella caeni</name>
    <dbReference type="NCBI Taxonomy" id="645616"/>
    <lineage>
        <taxon>Bacteria</taxon>
        <taxon>Pseudomonadati</taxon>
        <taxon>Pseudomonadota</taxon>
        <taxon>Betaproteobacteria</taxon>
        <taxon>Burkholderiales</taxon>
        <taxon>Alcaligenaceae</taxon>
        <taxon>Eoetvoesiella</taxon>
    </lineage>
</organism>
<reference evidence="4 5" key="1">
    <citation type="submission" date="2018-06" db="EMBL/GenBank/DDBJ databases">
        <title>Genomic Encyclopedia of Type Strains, Phase IV (KMG-IV): sequencing the most valuable type-strain genomes for metagenomic binning, comparative biology and taxonomic classification.</title>
        <authorList>
            <person name="Goeker M."/>
        </authorList>
    </citation>
    <scope>NUCLEOTIDE SEQUENCE [LARGE SCALE GENOMIC DNA]</scope>
    <source>
        <strain evidence="4 5">DSM 25520</strain>
    </source>
</reference>
<feature type="domain" description="CsbD-like" evidence="3">
    <location>
        <begin position="4"/>
        <end position="53"/>
    </location>
</feature>